<organism evidence="2 3">
    <name type="scientific">Nepenthes gracilis</name>
    <name type="common">Slender pitcher plant</name>
    <dbReference type="NCBI Taxonomy" id="150966"/>
    <lineage>
        <taxon>Eukaryota</taxon>
        <taxon>Viridiplantae</taxon>
        <taxon>Streptophyta</taxon>
        <taxon>Embryophyta</taxon>
        <taxon>Tracheophyta</taxon>
        <taxon>Spermatophyta</taxon>
        <taxon>Magnoliopsida</taxon>
        <taxon>eudicotyledons</taxon>
        <taxon>Gunneridae</taxon>
        <taxon>Pentapetalae</taxon>
        <taxon>Caryophyllales</taxon>
        <taxon>Nepenthaceae</taxon>
        <taxon>Nepenthes</taxon>
    </lineage>
</organism>
<dbReference type="AlphaFoldDB" id="A0AAD3SEQ2"/>
<dbReference type="Proteomes" id="UP001279734">
    <property type="component" value="Unassembled WGS sequence"/>
</dbReference>
<keyword evidence="3" id="KW-1185">Reference proteome</keyword>
<dbReference type="EMBL" id="BSYO01000009">
    <property type="protein sequence ID" value="GMH09351.1"/>
    <property type="molecule type" value="Genomic_DNA"/>
</dbReference>
<keyword evidence="1" id="KW-0812">Transmembrane</keyword>
<proteinExistence type="predicted"/>
<sequence>MSRKRSKFTSQRRLSTLCSSMLPELKLLNDLKVLCLLRLKESAVLLRCQKDDLHWVESIFNFGLFSSKRCYVGFLRWQDCDTRKEENGSQKHKESVNKIFMAKIRKQLFSVGLVAAYGFVPISISRPLFTVNASRSETMVSDL</sequence>
<keyword evidence="1" id="KW-0472">Membrane</keyword>
<keyword evidence="1" id="KW-1133">Transmembrane helix</keyword>
<feature type="transmembrane region" description="Helical" evidence="1">
    <location>
        <begin position="108"/>
        <end position="129"/>
    </location>
</feature>
<protein>
    <submittedName>
        <fullName evidence="2">Uncharacterized protein</fullName>
    </submittedName>
</protein>
<gene>
    <name evidence="2" type="ORF">Nepgr_011192</name>
</gene>
<evidence type="ECO:0000313" key="2">
    <source>
        <dbReference type="EMBL" id="GMH09351.1"/>
    </source>
</evidence>
<evidence type="ECO:0000256" key="1">
    <source>
        <dbReference type="SAM" id="Phobius"/>
    </source>
</evidence>
<accession>A0AAD3SEQ2</accession>
<evidence type="ECO:0000313" key="3">
    <source>
        <dbReference type="Proteomes" id="UP001279734"/>
    </source>
</evidence>
<comment type="caution">
    <text evidence="2">The sequence shown here is derived from an EMBL/GenBank/DDBJ whole genome shotgun (WGS) entry which is preliminary data.</text>
</comment>
<reference evidence="2" key="1">
    <citation type="submission" date="2023-05" db="EMBL/GenBank/DDBJ databases">
        <title>Nepenthes gracilis genome sequencing.</title>
        <authorList>
            <person name="Fukushima K."/>
        </authorList>
    </citation>
    <scope>NUCLEOTIDE SEQUENCE</scope>
    <source>
        <strain evidence="2">SING2019-196</strain>
    </source>
</reference>
<name>A0AAD3SEQ2_NEPGR</name>